<dbReference type="GO" id="GO:0004672">
    <property type="term" value="F:protein kinase activity"/>
    <property type="evidence" value="ECO:0007669"/>
    <property type="project" value="InterPro"/>
</dbReference>
<dbReference type="AlphaFoldDB" id="A0A409YF75"/>
<sequence>MAQHSRLPFSASLKRTIAAINGAGIIHNDIKIDNILFGEDGQPYIIDFGHAEIWKYGEFEPETYTEDPPCSIINSDCLLAVEASISNSSNPRSYDLQTIEDLYIGRYDSHRRYPGRY</sequence>
<name>A0A409YF75_9AGAR</name>
<evidence type="ECO:0000313" key="3">
    <source>
        <dbReference type="Proteomes" id="UP000284842"/>
    </source>
</evidence>
<dbReference type="EMBL" id="NHTK01001227">
    <property type="protein sequence ID" value="PPR01648.1"/>
    <property type="molecule type" value="Genomic_DNA"/>
</dbReference>
<keyword evidence="3" id="KW-1185">Reference proteome</keyword>
<dbReference type="PROSITE" id="PS50011">
    <property type="entry name" value="PROTEIN_KINASE_DOM"/>
    <property type="match status" value="1"/>
</dbReference>
<dbReference type="PROSITE" id="PS00108">
    <property type="entry name" value="PROTEIN_KINASE_ST"/>
    <property type="match status" value="1"/>
</dbReference>
<comment type="caution">
    <text evidence="2">The sequence shown here is derived from an EMBL/GenBank/DDBJ whole genome shotgun (WGS) entry which is preliminary data.</text>
</comment>
<dbReference type="Pfam" id="PF00069">
    <property type="entry name" value="Pkinase"/>
    <property type="match status" value="1"/>
</dbReference>
<evidence type="ECO:0000313" key="2">
    <source>
        <dbReference type="EMBL" id="PPR01648.1"/>
    </source>
</evidence>
<feature type="domain" description="Protein kinase" evidence="1">
    <location>
        <begin position="1"/>
        <end position="117"/>
    </location>
</feature>
<dbReference type="GO" id="GO:0005524">
    <property type="term" value="F:ATP binding"/>
    <property type="evidence" value="ECO:0007669"/>
    <property type="project" value="InterPro"/>
</dbReference>
<organism evidence="2 3">
    <name type="scientific">Panaeolus cyanescens</name>
    <dbReference type="NCBI Taxonomy" id="181874"/>
    <lineage>
        <taxon>Eukaryota</taxon>
        <taxon>Fungi</taxon>
        <taxon>Dikarya</taxon>
        <taxon>Basidiomycota</taxon>
        <taxon>Agaricomycotina</taxon>
        <taxon>Agaricomycetes</taxon>
        <taxon>Agaricomycetidae</taxon>
        <taxon>Agaricales</taxon>
        <taxon>Agaricineae</taxon>
        <taxon>Galeropsidaceae</taxon>
        <taxon>Panaeolus</taxon>
    </lineage>
</organism>
<dbReference type="SUPFAM" id="SSF56112">
    <property type="entry name" value="Protein kinase-like (PK-like)"/>
    <property type="match status" value="1"/>
</dbReference>
<protein>
    <recommendedName>
        <fullName evidence="1">Protein kinase domain-containing protein</fullName>
    </recommendedName>
</protein>
<dbReference type="Gene3D" id="1.10.510.10">
    <property type="entry name" value="Transferase(Phosphotransferase) domain 1"/>
    <property type="match status" value="1"/>
</dbReference>
<reference evidence="2 3" key="1">
    <citation type="journal article" date="2018" name="Evol. Lett.">
        <title>Horizontal gene cluster transfer increased hallucinogenic mushroom diversity.</title>
        <authorList>
            <person name="Reynolds H.T."/>
            <person name="Vijayakumar V."/>
            <person name="Gluck-Thaler E."/>
            <person name="Korotkin H.B."/>
            <person name="Matheny P.B."/>
            <person name="Slot J.C."/>
        </authorList>
    </citation>
    <scope>NUCLEOTIDE SEQUENCE [LARGE SCALE GENOMIC DNA]</scope>
    <source>
        <strain evidence="2 3">2629</strain>
    </source>
</reference>
<dbReference type="InterPro" id="IPR008271">
    <property type="entry name" value="Ser/Thr_kinase_AS"/>
</dbReference>
<gene>
    <name evidence="2" type="ORF">CVT24_001624</name>
</gene>
<proteinExistence type="predicted"/>
<dbReference type="InterPro" id="IPR011009">
    <property type="entry name" value="Kinase-like_dom_sf"/>
</dbReference>
<accession>A0A409YF75</accession>
<dbReference type="Proteomes" id="UP000284842">
    <property type="component" value="Unassembled WGS sequence"/>
</dbReference>
<evidence type="ECO:0000259" key="1">
    <source>
        <dbReference type="PROSITE" id="PS50011"/>
    </source>
</evidence>
<dbReference type="InterPro" id="IPR000719">
    <property type="entry name" value="Prot_kinase_dom"/>
</dbReference>
<dbReference type="InParanoid" id="A0A409YF75"/>